<keyword evidence="2" id="KW-1185">Reference proteome</keyword>
<reference evidence="2" key="2">
    <citation type="submission" date="2015-01" db="EMBL/GenBank/DDBJ databases">
        <title>Evolutionary Origins and Diversification of the Mycorrhizal Mutualists.</title>
        <authorList>
            <consortium name="DOE Joint Genome Institute"/>
            <consortium name="Mycorrhizal Genomics Consortium"/>
            <person name="Kohler A."/>
            <person name="Kuo A."/>
            <person name="Nagy L.G."/>
            <person name="Floudas D."/>
            <person name="Copeland A."/>
            <person name="Barry K.W."/>
            <person name="Cichocki N."/>
            <person name="Veneault-Fourrey C."/>
            <person name="LaButti K."/>
            <person name="Lindquist E.A."/>
            <person name="Lipzen A."/>
            <person name="Lundell T."/>
            <person name="Morin E."/>
            <person name="Murat C."/>
            <person name="Riley R."/>
            <person name="Ohm R."/>
            <person name="Sun H."/>
            <person name="Tunlid A."/>
            <person name="Henrissat B."/>
            <person name="Grigoriev I.V."/>
            <person name="Hibbett D.S."/>
            <person name="Martin F."/>
        </authorList>
    </citation>
    <scope>NUCLEOTIDE SEQUENCE [LARGE SCALE GENOMIC DNA]</scope>
    <source>
        <strain evidence="2">ATCC 200175</strain>
    </source>
</reference>
<dbReference type="Proteomes" id="UP000053647">
    <property type="component" value="Unassembled WGS sequence"/>
</dbReference>
<accession>A0A0C9SXA9</accession>
<dbReference type="OrthoDB" id="2674050at2759"/>
<gene>
    <name evidence="1" type="ORF">PAXINDRAFT_90117</name>
</gene>
<protein>
    <submittedName>
        <fullName evidence="1">Uncharacterized protein</fullName>
    </submittedName>
</protein>
<proteinExistence type="predicted"/>
<dbReference type="AlphaFoldDB" id="A0A0C9SXA9"/>
<evidence type="ECO:0000313" key="2">
    <source>
        <dbReference type="Proteomes" id="UP000053647"/>
    </source>
</evidence>
<reference evidence="1 2" key="1">
    <citation type="submission" date="2014-06" db="EMBL/GenBank/DDBJ databases">
        <authorList>
            <consortium name="DOE Joint Genome Institute"/>
            <person name="Kuo A."/>
            <person name="Kohler A."/>
            <person name="Nagy L.G."/>
            <person name="Floudas D."/>
            <person name="Copeland A."/>
            <person name="Barry K.W."/>
            <person name="Cichocki N."/>
            <person name="Veneault-Fourrey C."/>
            <person name="LaButti K."/>
            <person name="Lindquist E.A."/>
            <person name="Lipzen A."/>
            <person name="Lundell T."/>
            <person name="Morin E."/>
            <person name="Murat C."/>
            <person name="Sun H."/>
            <person name="Tunlid A."/>
            <person name="Henrissat B."/>
            <person name="Grigoriev I.V."/>
            <person name="Hibbett D.S."/>
            <person name="Martin F."/>
            <person name="Nordberg H.P."/>
            <person name="Cantor M.N."/>
            <person name="Hua S.X."/>
        </authorList>
    </citation>
    <scope>NUCLEOTIDE SEQUENCE [LARGE SCALE GENOMIC DNA]</scope>
    <source>
        <strain evidence="1 2">ATCC 200175</strain>
    </source>
</reference>
<dbReference type="EMBL" id="KN819832">
    <property type="protein sequence ID" value="KIJ07620.1"/>
    <property type="molecule type" value="Genomic_DNA"/>
</dbReference>
<sequence length="127" mass="14167">MKRLRIRDMDNSDEDWGVIEGDDLGCEVEEDNVMAGKKLFVNRLPLLSRRSQSRPLSPKKPLLINMPQKGSAMDEVTEAISPGGHILKRRARLRPVSLELLESVNQTLSPPASSLVRIKSCGARIHV</sequence>
<name>A0A0C9SXA9_PAXIN</name>
<dbReference type="HOGENOM" id="CLU_2159012_0_0_1"/>
<evidence type="ECO:0000313" key="1">
    <source>
        <dbReference type="EMBL" id="KIJ07620.1"/>
    </source>
</evidence>
<organism evidence="1 2">
    <name type="scientific">Paxillus involutus ATCC 200175</name>
    <dbReference type="NCBI Taxonomy" id="664439"/>
    <lineage>
        <taxon>Eukaryota</taxon>
        <taxon>Fungi</taxon>
        <taxon>Dikarya</taxon>
        <taxon>Basidiomycota</taxon>
        <taxon>Agaricomycotina</taxon>
        <taxon>Agaricomycetes</taxon>
        <taxon>Agaricomycetidae</taxon>
        <taxon>Boletales</taxon>
        <taxon>Paxilineae</taxon>
        <taxon>Paxillaceae</taxon>
        <taxon>Paxillus</taxon>
    </lineage>
</organism>